<evidence type="ECO:0000256" key="15">
    <source>
        <dbReference type="PIRSR" id="PIRSR600829-1"/>
    </source>
</evidence>
<evidence type="ECO:0000256" key="16">
    <source>
        <dbReference type="PIRSR" id="PIRSR600829-2"/>
    </source>
</evidence>
<feature type="active site" description="Proton acceptor" evidence="15">
    <location>
        <position position="71"/>
    </location>
</feature>
<evidence type="ECO:0000256" key="17">
    <source>
        <dbReference type="PIRSR" id="PIRSR600829-3"/>
    </source>
</evidence>
<evidence type="ECO:0000256" key="3">
    <source>
        <dbReference type="ARBA" id="ARBA00022475"/>
    </source>
</evidence>
<dbReference type="Pfam" id="PF01219">
    <property type="entry name" value="DAGK_prokar"/>
    <property type="match status" value="1"/>
</dbReference>
<feature type="binding site" evidence="17">
    <location>
        <position position="78"/>
    </location>
    <ligand>
        <name>ATP</name>
        <dbReference type="ChEBI" id="CHEBI:30616"/>
    </ligand>
</feature>
<keyword evidence="13" id="KW-0594">Phospholipid biosynthesis</keyword>
<dbReference type="CDD" id="cd14265">
    <property type="entry name" value="UDPK_IM_like"/>
    <property type="match status" value="1"/>
</dbReference>
<feature type="binding site" evidence="16">
    <location>
        <position position="71"/>
    </location>
    <ligand>
        <name>substrate</name>
    </ligand>
</feature>
<keyword evidence="6 19" id="KW-0812">Transmembrane</keyword>
<keyword evidence="9 17" id="KW-0067">ATP-binding</keyword>
<keyword evidence="18" id="KW-0460">Magnesium</keyword>
<dbReference type="GO" id="GO:0008654">
    <property type="term" value="P:phospholipid biosynthetic process"/>
    <property type="evidence" value="ECO:0007669"/>
    <property type="project" value="UniProtKB-KW"/>
</dbReference>
<feature type="transmembrane region" description="Helical" evidence="19">
    <location>
        <begin position="98"/>
        <end position="119"/>
    </location>
</feature>
<protein>
    <submittedName>
        <fullName evidence="20">Diacylglycerol kinase family protein</fullName>
    </submittedName>
</protein>
<evidence type="ECO:0000256" key="18">
    <source>
        <dbReference type="PIRSR" id="PIRSR600829-4"/>
    </source>
</evidence>
<evidence type="ECO:0000256" key="9">
    <source>
        <dbReference type="ARBA" id="ARBA00022840"/>
    </source>
</evidence>
<feature type="binding site" evidence="16">
    <location>
        <position position="11"/>
    </location>
    <ligand>
        <name>substrate</name>
    </ligand>
</feature>
<keyword evidence="11" id="KW-0443">Lipid metabolism</keyword>
<evidence type="ECO:0000313" key="20">
    <source>
        <dbReference type="EMBL" id="QED48678.1"/>
    </source>
</evidence>
<evidence type="ECO:0000256" key="13">
    <source>
        <dbReference type="ARBA" id="ARBA00023209"/>
    </source>
</evidence>
<dbReference type="KEGG" id="bda:FSZ17_16270"/>
<feature type="binding site" evidence="17">
    <location>
        <position position="30"/>
    </location>
    <ligand>
        <name>ATP</name>
        <dbReference type="ChEBI" id="CHEBI:30616"/>
    </ligand>
</feature>
<keyword evidence="21" id="KW-1185">Reference proteome</keyword>
<keyword evidence="3" id="KW-1003">Cell membrane</keyword>
<keyword evidence="10 19" id="KW-1133">Transmembrane helix</keyword>
<evidence type="ECO:0000256" key="8">
    <source>
        <dbReference type="ARBA" id="ARBA00022777"/>
    </source>
</evidence>
<reference evidence="21" key="1">
    <citation type="submission" date="2019-08" db="EMBL/GenBank/DDBJ databases">
        <authorList>
            <person name="Zheng X."/>
        </authorList>
    </citation>
    <scope>NUCLEOTIDE SEQUENCE [LARGE SCALE GENOMIC DNA]</scope>
    <source>
        <strain evidence="21">FJAT-25496</strain>
    </source>
</reference>
<evidence type="ECO:0000313" key="21">
    <source>
        <dbReference type="Proteomes" id="UP000321555"/>
    </source>
</evidence>
<dbReference type="GO" id="GO:0005886">
    <property type="term" value="C:plasma membrane"/>
    <property type="evidence" value="ECO:0007669"/>
    <property type="project" value="UniProtKB-SubCell"/>
</dbReference>
<name>A0A5B8Z6T3_CYTDA</name>
<dbReference type="RefSeq" id="WP_057771607.1">
    <property type="nucleotide sequence ID" value="NZ_CP042593.1"/>
</dbReference>
<evidence type="ECO:0000256" key="4">
    <source>
        <dbReference type="ARBA" id="ARBA00022516"/>
    </source>
</evidence>
<evidence type="ECO:0000256" key="7">
    <source>
        <dbReference type="ARBA" id="ARBA00022741"/>
    </source>
</evidence>
<keyword evidence="8 20" id="KW-0418">Kinase</keyword>
<keyword evidence="18" id="KW-0479">Metal-binding</keyword>
<evidence type="ECO:0000256" key="11">
    <source>
        <dbReference type="ARBA" id="ARBA00023098"/>
    </source>
</evidence>
<evidence type="ECO:0000256" key="14">
    <source>
        <dbReference type="ARBA" id="ARBA00023264"/>
    </source>
</evidence>
<dbReference type="Proteomes" id="UP000321555">
    <property type="component" value="Chromosome"/>
</dbReference>
<dbReference type="InterPro" id="IPR033717">
    <property type="entry name" value="UDPK"/>
</dbReference>
<feature type="binding site" evidence="18">
    <location>
        <position position="78"/>
    </location>
    <ligand>
        <name>a divalent metal cation</name>
        <dbReference type="ChEBI" id="CHEBI:60240"/>
    </ligand>
</feature>
<feature type="transmembrane region" description="Helical" evidence="19">
    <location>
        <begin position="33"/>
        <end position="52"/>
    </location>
</feature>
<dbReference type="PANTHER" id="PTHR34299:SF1">
    <property type="entry name" value="DIACYLGLYCEROL KINASE"/>
    <property type="match status" value="1"/>
</dbReference>
<evidence type="ECO:0000256" key="5">
    <source>
        <dbReference type="ARBA" id="ARBA00022679"/>
    </source>
</evidence>
<feature type="binding site" evidence="17">
    <location>
        <position position="11"/>
    </location>
    <ligand>
        <name>ATP</name>
        <dbReference type="ChEBI" id="CHEBI:30616"/>
    </ligand>
</feature>
<dbReference type="GO" id="GO:0046872">
    <property type="term" value="F:metal ion binding"/>
    <property type="evidence" value="ECO:0007669"/>
    <property type="project" value="UniProtKB-KW"/>
</dbReference>
<feature type="binding site" evidence="18">
    <location>
        <position position="30"/>
    </location>
    <ligand>
        <name>a divalent metal cation</name>
        <dbReference type="ChEBI" id="CHEBI:60240"/>
    </ligand>
</feature>
<accession>A0A5B8Z6T3</accession>
<gene>
    <name evidence="20" type="ORF">FSZ17_16270</name>
</gene>
<comment type="similarity">
    <text evidence="2">Belongs to the bacterial diacylglycerol kinase family.</text>
</comment>
<dbReference type="InterPro" id="IPR036945">
    <property type="entry name" value="DAGK_sf"/>
</dbReference>
<dbReference type="EMBL" id="CP042593">
    <property type="protein sequence ID" value="QED48678.1"/>
    <property type="molecule type" value="Genomic_DNA"/>
</dbReference>
<sequence>MNSDSSVKKNRLLKSFGFALTGIKEAVMCERNLRIHLFFSVIVICMGIWLSISVSEWLIIVLAIGGMLSLEILNSAIERVVDLVTTDFHPLAKTAKDMAAGAVLIFAIMSVIIGLIIFLPKIIDLFH</sequence>
<dbReference type="AlphaFoldDB" id="A0A5B8Z6T3"/>
<comment type="cofactor">
    <cofactor evidence="18">
        <name>Mg(2+)</name>
        <dbReference type="ChEBI" id="CHEBI:18420"/>
    </cofactor>
    <text evidence="18">Mn(2+), Zn(2+), Cd(2+) and Co(2+) support activity to lesser extents.</text>
</comment>
<keyword evidence="12 19" id="KW-0472">Membrane</keyword>
<keyword evidence="5" id="KW-0808">Transferase</keyword>
<proteinExistence type="inferred from homology"/>
<dbReference type="PANTHER" id="PTHR34299">
    <property type="entry name" value="DIACYLGLYCEROL KINASE"/>
    <property type="match status" value="1"/>
</dbReference>
<evidence type="ECO:0000256" key="12">
    <source>
        <dbReference type="ARBA" id="ARBA00023136"/>
    </source>
</evidence>
<evidence type="ECO:0000256" key="10">
    <source>
        <dbReference type="ARBA" id="ARBA00022989"/>
    </source>
</evidence>
<keyword evidence="7 17" id="KW-0547">Nucleotide-binding</keyword>
<keyword evidence="4" id="KW-0444">Lipid biosynthesis</keyword>
<evidence type="ECO:0000256" key="6">
    <source>
        <dbReference type="ARBA" id="ARBA00022692"/>
    </source>
</evidence>
<keyword evidence="14" id="KW-1208">Phospholipid metabolism</keyword>
<comment type="subcellular location">
    <subcellularLocation>
        <location evidence="1">Cell membrane</location>
        <topology evidence="1">Multi-pass membrane protein</topology>
    </subcellularLocation>
</comment>
<feature type="binding site" evidence="17">
    <location>
        <begin position="96"/>
        <end position="97"/>
    </location>
    <ligand>
        <name>ATP</name>
        <dbReference type="ChEBI" id="CHEBI:30616"/>
    </ligand>
</feature>
<dbReference type="InterPro" id="IPR000829">
    <property type="entry name" value="DAGK"/>
</dbReference>
<evidence type="ECO:0000256" key="1">
    <source>
        <dbReference type="ARBA" id="ARBA00004651"/>
    </source>
</evidence>
<dbReference type="GO" id="GO:0016301">
    <property type="term" value="F:kinase activity"/>
    <property type="evidence" value="ECO:0007669"/>
    <property type="project" value="UniProtKB-KW"/>
</dbReference>
<evidence type="ECO:0000256" key="19">
    <source>
        <dbReference type="SAM" id="Phobius"/>
    </source>
</evidence>
<dbReference type="GO" id="GO:0005524">
    <property type="term" value="F:ATP binding"/>
    <property type="evidence" value="ECO:0007669"/>
    <property type="project" value="UniProtKB-KW"/>
</dbReference>
<organism evidence="20 21">
    <name type="scientific">Cytobacillus dafuensis</name>
    <name type="common">Bacillus dafuensis</name>
    <dbReference type="NCBI Taxonomy" id="1742359"/>
    <lineage>
        <taxon>Bacteria</taxon>
        <taxon>Bacillati</taxon>
        <taxon>Bacillota</taxon>
        <taxon>Bacilli</taxon>
        <taxon>Bacillales</taxon>
        <taxon>Bacillaceae</taxon>
        <taxon>Cytobacillus</taxon>
    </lineage>
</organism>
<dbReference type="OrthoDB" id="9789934at2"/>
<dbReference type="STRING" id="1742359.GCA_001439625_02420"/>
<dbReference type="Gene3D" id="1.10.287.3610">
    <property type="match status" value="1"/>
</dbReference>
<evidence type="ECO:0000256" key="2">
    <source>
        <dbReference type="ARBA" id="ARBA00005967"/>
    </source>
</evidence>
<dbReference type="PROSITE" id="PS01069">
    <property type="entry name" value="DAGK_PROKAR"/>
    <property type="match status" value="1"/>
</dbReference>